<evidence type="ECO:0000313" key="2">
    <source>
        <dbReference type="Proteomes" id="UP001519460"/>
    </source>
</evidence>
<accession>A0ABD0KK57</accession>
<comment type="caution">
    <text evidence="1">The sequence shown here is derived from an EMBL/GenBank/DDBJ whole genome shotgun (WGS) entry which is preliminary data.</text>
</comment>
<protein>
    <recommendedName>
        <fullName evidence="3">Secreted protein</fullName>
    </recommendedName>
</protein>
<evidence type="ECO:0000313" key="1">
    <source>
        <dbReference type="EMBL" id="KAK7487601.1"/>
    </source>
</evidence>
<dbReference type="Proteomes" id="UP001519460">
    <property type="component" value="Unassembled WGS sequence"/>
</dbReference>
<sequence length="84" mass="9225">MTSVLCAYSTCWSRQKHTTLSVLPVVIPSLLSPMLHGPSCALADSLGQHGSRPYRCTESTDTALSRRLTKHARRGKERATRTAN</sequence>
<evidence type="ECO:0008006" key="3">
    <source>
        <dbReference type="Google" id="ProtNLM"/>
    </source>
</evidence>
<reference evidence="1 2" key="1">
    <citation type="journal article" date="2023" name="Sci. Data">
        <title>Genome assembly of the Korean intertidal mud-creeper Batillaria attramentaria.</title>
        <authorList>
            <person name="Patra A.K."/>
            <person name="Ho P.T."/>
            <person name="Jun S."/>
            <person name="Lee S.J."/>
            <person name="Kim Y."/>
            <person name="Won Y.J."/>
        </authorList>
    </citation>
    <scope>NUCLEOTIDE SEQUENCE [LARGE SCALE GENOMIC DNA]</scope>
    <source>
        <strain evidence="1">Wonlab-2016</strain>
    </source>
</reference>
<keyword evidence="2" id="KW-1185">Reference proteome</keyword>
<proteinExistence type="predicted"/>
<organism evidence="1 2">
    <name type="scientific">Batillaria attramentaria</name>
    <dbReference type="NCBI Taxonomy" id="370345"/>
    <lineage>
        <taxon>Eukaryota</taxon>
        <taxon>Metazoa</taxon>
        <taxon>Spiralia</taxon>
        <taxon>Lophotrochozoa</taxon>
        <taxon>Mollusca</taxon>
        <taxon>Gastropoda</taxon>
        <taxon>Caenogastropoda</taxon>
        <taxon>Sorbeoconcha</taxon>
        <taxon>Cerithioidea</taxon>
        <taxon>Batillariidae</taxon>
        <taxon>Batillaria</taxon>
    </lineage>
</organism>
<gene>
    <name evidence="1" type="ORF">BaRGS_00021151</name>
</gene>
<dbReference type="AlphaFoldDB" id="A0ABD0KK57"/>
<dbReference type="EMBL" id="JACVVK020000162">
    <property type="protein sequence ID" value="KAK7487601.1"/>
    <property type="molecule type" value="Genomic_DNA"/>
</dbReference>
<name>A0ABD0KK57_9CAEN</name>